<reference evidence="3" key="1">
    <citation type="submission" date="2023-03" db="EMBL/GenBank/DDBJ databases">
        <title>Massive genome expansion in bonnet fungi (Mycena s.s.) driven by repeated elements and novel gene families across ecological guilds.</title>
        <authorList>
            <consortium name="Lawrence Berkeley National Laboratory"/>
            <person name="Harder C.B."/>
            <person name="Miyauchi S."/>
            <person name="Viragh M."/>
            <person name="Kuo A."/>
            <person name="Thoen E."/>
            <person name="Andreopoulos B."/>
            <person name="Lu D."/>
            <person name="Skrede I."/>
            <person name="Drula E."/>
            <person name="Henrissat B."/>
            <person name="Morin E."/>
            <person name="Kohler A."/>
            <person name="Barry K."/>
            <person name="LaButti K."/>
            <person name="Morin E."/>
            <person name="Salamov A."/>
            <person name="Lipzen A."/>
            <person name="Mereny Z."/>
            <person name="Hegedus B."/>
            <person name="Baldrian P."/>
            <person name="Stursova M."/>
            <person name="Weitz H."/>
            <person name="Taylor A."/>
            <person name="Grigoriev I.V."/>
            <person name="Nagy L.G."/>
            <person name="Martin F."/>
            <person name="Kauserud H."/>
        </authorList>
    </citation>
    <scope>NUCLEOTIDE SEQUENCE</scope>
    <source>
        <strain evidence="3">CBHHK182m</strain>
    </source>
</reference>
<evidence type="ECO:0000313" key="3">
    <source>
        <dbReference type="EMBL" id="KAJ7748407.1"/>
    </source>
</evidence>
<feature type="chain" id="PRO_5041978090" evidence="2">
    <location>
        <begin position="24"/>
        <end position="208"/>
    </location>
</feature>
<keyword evidence="4" id="KW-1185">Reference proteome</keyword>
<evidence type="ECO:0000256" key="1">
    <source>
        <dbReference type="SAM" id="MobiDB-lite"/>
    </source>
</evidence>
<name>A0AAD7ITM8_9AGAR</name>
<comment type="caution">
    <text evidence="3">The sequence shown here is derived from an EMBL/GenBank/DDBJ whole genome shotgun (WGS) entry which is preliminary data.</text>
</comment>
<organism evidence="3 4">
    <name type="scientific">Mycena metata</name>
    <dbReference type="NCBI Taxonomy" id="1033252"/>
    <lineage>
        <taxon>Eukaryota</taxon>
        <taxon>Fungi</taxon>
        <taxon>Dikarya</taxon>
        <taxon>Basidiomycota</taxon>
        <taxon>Agaricomycotina</taxon>
        <taxon>Agaricomycetes</taxon>
        <taxon>Agaricomycetidae</taxon>
        <taxon>Agaricales</taxon>
        <taxon>Marasmiineae</taxon>
        <taxon>Mycenaceae</taxon>
        <taxon>Mycena</taxon>
    </lineage>
</organism>
<evidence type="ECO:0000313" key="4">
    <source>
        <dbReference type="Proteomes" id="UP001215598"/>
    </source>
</evidence>
<dbReference type="Proteomes" id="UP001215598">
    <property type="component" value="Unassembled WGS sequence"/>
</dbReference>
<feature type="signal peptide" evidence="2">
    <location>
        <begin position="1"/>
        <end position="23"/>
    </location>
</feature>
<dbReference type="AlphaFoldDB" id="A0AAD7ITM8"/>
<gene>
    <name evidence="3" type="ORF">B0H16DRAFT_1461688</name>
</gene>
<accession>A0AAD7ITM8</accession>
<sequence length="208" mass="21530">MVTLSTIILVLLSANLFDDPIYASVVSVTNLDNGSLSPATVPENAYCLFGRVICQQGAGKTTLSLVGDTTIYPSGNANKVDNTILAVYPDSDPGNLTSLVPGPTQANSAAVKAQWSLTQVAYYTDSKLGVSSRFYTICTPDSAPSRCWCGKGGGSQANRPPPNRADDGQAYATDGKEAHQEVATNVPVTDGGASGGTDAETKGTDDTM</sequence>
<feature type="region of interest" description="Disordered" evidence="1">
    <location>
        <begin position="152"/>
        <end position="208"/>
    </location>
</feature>
<feature type="compositionally biased region" description="Basic and acidic residues" evidence="1">
    <location>
        <begin position="199"/>
        <end position="208"/>
    </location>
</feature>
<keyword evidence="2" id="KW-0732">Signal</keyword>
<evidence type="ECO:0000256" key="2">
    <source>
        <dbReference type="SAM" id="SignalP"/>
    </source>
</evidence>
<proteinExistence type="predicted"/>
<protein>
    <submittedName>
        <fullName evidence="3">Uncharacterized protein</fullName>
    </submittedName>
</protein>
<dbReference type="EMBL" id="JARKIB010000073">
    <property type="protein sequence ID" value="KAJ7748407.1"/>
    <property type="molecule type" value="Genomic_DNA"/>
</dbReference>